<evidence type="ECO:0000256" key="1">
    <source>
        <dbReference type="SAM" id="MobiDB-lite"/>
    </source>
</evidence>
<dbReference type="EMBL" id="JAVFWL010000005">
    <property type="protein sequence ID" value="KAK6755949.1"/>
    <property type="molecule type" value="Genomic_DNA"/>
</dbReference>
<name>A0ABR1DZX8_NECAM</name>
<gene>
    <name evidence="2" type="primary">Necator_chrV.g19167</name>
    <name evidence="2" type="ORF">RB195_014375</name>
</gene>
<evidence type="ECO:0000313" key="2">
    <source>
        <dbReference type="EMBL" id="KAK6755949.1"/>
    </source>
</evidence>
<feature type="region of interest" description="Disordered" evidence="1">
    <location>
        <begin position="67"/>
        <end position="89"/>
    </location>
</feature>
<proteinExistence type="predicted"/>
<accession>A0ABR1DZX8</accession>
<evidence type="ECO:0000313" key="3">
    <source>
        <dbReference type="Proteomes" id="UP001303046"/>
    </source>
</evidence>
<sequence length="89" mass="10199">MVETSSYVYGERSMNMENELEEELNRRMRAVLIAFTPVREATDQPTKISVICSTPQFFQRSVTQLGRGQTPLPRLGSYSLPTEPLRDVF</sequence>
<protein>
    <submittedName>
        <fullName evidence="2">Uncharacterized protein</fullName>
    </submittedName>
</protein>
<reference evidence="2 3" key="1">
    <citation type="submission" date="2023-08" db="EMBL/GenBank/DDBJ databases">
        <title>A Necator americanus chromosomal reference genome.</title>
        <authorList>
            <person name="Ilik V."/>
            <person name="Petrzelkova K.J."/>
            <person name="Pardy F."/>
            <person name="Fuh T."/>
            <person name="Niatou-Singa F.S."/>
            <person name="Gouil Q."/>
            <person name="Baker L."/>
            <person name="Ritchie M.E."/>
            <person name="Jex A.R."/>
            <person name="Gazzola D."/>
            <person name="Li H."/>
            <person name="Toshio Fujiwara R."/>
            <person name="Zhan B."/>
            <person name="Aroian R.V."/>
            <person name="Pafco B."/>
            <person name="Schwarz E.M."/>
        </authorList>
    </citation>
    <scope>NUCLEOTIDE SEQUENCE [LARGE SCALE GENOMIC DNA]</scope>
    <source>
        <strain evidence="2 3">Aroian</strain>
        <tissue evidence="2">Whole animal</tissue>
    </source>
</reference>
<keyword evidence="3" id="KW-1185">Reference proteome</keyword>
<dbReference type="Proteomes" id="UP001303046">
    <property type="component" value="Unassembled WGS sequence"/>
</dbReference>
<comment type="caution">
    <text evidence="2">The sequence shown here is derived from an EMBL/GenBank/DDBJ whole genome shotgun (WGS) entry which is preliminary data.</text>
</comment>
<organism evidence="2 3">
    <name type="scientific">Necator americanus</name>
    <name type="common">Human hookworm</name>
    <dbReference type="NCBI Taxonomy" id="51031"/>
    <lineage>
        <taxon>Eukaryota</taxon>
        <taxon>Metazoa</taxon>
        <taxon>Ecdysozoa</taxon>
        <taxon>Nematoda</taxon>
        <taxon>Chromadorea</taxon>
        <taxon>Rhabditida</taxon>
        <taxon>Rhabditina</taxon>
        <taxon>Rhabditomorpha</taxon>
        <taxon>Strongyloidea</taxon>
        <taxon>Ancylostomatidae</taxon>
        <taxon>Bunostominae</taxon>
        <taxon>Necator</taxon>
    </lineage>
</organism>